<keyword evidence="2" id="KW-1003">Cell membrane</keyword>
<evidence type="ECO:0000259" key="12">
    <source>
        <dbReference type="Pfam" id="PF00535"/>
    </source>
</evidence>
<comment type="similarity">
    <text evidence="9">Belongs to the glycosyltransferase 2 family. CrtQ subfamily.</text>
</comment>
<evidence type="ECO:0000256" key="4">
    <source>
        <dbReference type="ARBA" id="ARBA00022679"/>
    </source>
</evidence>
<keyword evidence="14" id="KW-1185">Reference proteome</keyword>
<dbReference type="RefSeq" id="WP_093048696.1">
    <property type="nucleotide sequence ID" value="NZ_FOGT01000004.1"/>
</dbReference>
<keyword evidence="11" id="KW-1133">Transmembrane helix</keyword>
<keyword evidence="3" id="KW-0328">Glycosyltransferase</keyword>
<dbReference type="PANTHER" id="PTHR43646:SF2">
    <property type="entry name" value="GLYCOSYLTRANSFERASE 2-LIKE DOMAIN-CONTAINING PROTEIN"/>
    <property type="match status" value="1"/>
</dbReference>
<dbReference type="CDD" id="cd00761">
    <property type="entry name" value="Glyco_tranf_GTA_type"/>
    <property type="match status" value="1"/>
</dbReference>
<dbReference type="PANTHER" id="PTHR43646">
    <property type="entry name" value="GLYCOSYLTRANSFERASE"/>
    <property type="match status" value="1"/>
</dbReference>
<comment type="pathway">
    <text evidence="8">Carotenoid biosynthesis; staphyloxanthin biosynthesis; staphyloxanthin from farnesyl diphosphate: step 4/5.</text>
</comment>
<proteinExistence type="inferred from homology"/>
<dbReference type="STRING" id="1601833.SAMN05518684_10462"/>
<evidence type="ECO:0000256" key="3">
    <source>
        <dbReference type="ARBA" id="ARBA00022676"/>
    </source>
</evidence>
<keyword evidence="6 11" id="KW-0472">Membrane</keyword>
<feature type="transmembrane region" description="Helical" evidence="11">
    <location>
        <begin position="281"/>
        <end position="304"/>
    </location>
</feature>
<dbReference type="AlphaFoldDB" id="A0A1H9S745"/>
<comment type="subcellular location">
    <subcellularLocation>
        <location evidence="1">Cell membrane</location>
    </subcellularLocation>
</comment>
<keyword evidence="4 13" id="KW-0808">Transferase</keyword>
<feature type="transmembrane region" description="Helical" evidence="11">
    <location>
        <begin position="310"/>
        <end position="327"/>
    </location>
</feature>
<evidence type="ECO:0000313" key="14">
    <source>
        <dbReference type="Proteomes" id="UP000198571"/>
    </source>
</evidence>
<evidence type="ECO:0000256" key="5">
    <source>
        <dbReference type="ARBA" id="ARBA00022746"/>
    </source>
</evidence>
<name>A0A1H9S745_9BACI</name>
<evidence type="ECO:0000256" key="7">
    <source>
        <dbReference type="ARBA" id="ARBA00037281"/>
    </source>
</evidence>
<evidence type="ECO:0000256" key="6">
    <source>
        <dbReference type="ARBA" id="ARBA00023136"/>
    </source>
</evidence>
<dbReference type="Gene3D" id="3.90.550.10">
    <property type="entry name" value="Spore Coat Polysaccharide Biosynthesis Protein SpsA, Chain A"/>
    <property type="match status" value="1"/>
</dbReference>
<feature type="transmembrane region" description="Helical" evidence="11">
    <location>
        <begin position="171"/>
        <end position="187"/>
    </location>
</feature>
<evidence type="ECO:0000256" key="9">
    <source>
        <dbReference type="ARBA" id="ARBA00038120"/>
    </source>
</evidence>
<keyword evidence="11" id="KW-0812">Transmembrane</keyword>
<comment type="function">
    <text evidence="7">Catalyzes the glycosylation of 4,4'-diaponeurosporenoate, i.e. the esterification of glucose at the C1'' position with the carboxyl group of 4,4'-diaponeurosporenic acid, to form glycosyl-4,4'-diaponeurosporenoate. This is a step in the biosynthesis of staphyloxanthin, an orange pigment present in most staphylococci strains.</text>
</comment>
<evidence type="ECO:0000313" key="13">
    <source>
        <dbReference type="EMBL" id="SER80771.1"/>
    </source>
</evidence>
<keyword evidence="5" id="KW-0125">Carotenoid biosynthesis</keyword>
<dbReference type="GO" id="GO:0016117">
    <property type="term" value="P:carotenoid biosynthetic process"/>
    <property type="evidence" value="ECO:0007669"/>
    <property type="project" value="UniProtKB-KW"/>
</dbReference>
<evidence type="ECO:0000256" key="2">
    <source>
        <dbReference type="ARBA" id="ARBA00022475"/>
    </source>
</evidence>
<sequence>MVYLAAVTCLFWLFVLIDAFTGMRKMPKLENIQENDHLLREGPLVSVIVAAKDEETHIGESLQSQFKQTYPHIEWLVVNDRSEDRTGEIIEELGKEEARMTPIHIEKLEEGWLGKNHALYKGYLEAKGEYLLFTDADVIYKPEALAKAVSYAVEHEVDHLTLAPDMNVKKYWASAFVSFFMFGFSYFKRPWKTNDDKSKHALGIGAFNLLKREAYEDIGTHQKIRMRPDDDLMLGVHIKQSGKKQRVGFALSHLEVEWYSSLRAAISGLEKNTFAGLYYSYLMVLVSLSGIFISQLFPFIALFVTEGMTLWLYSGAVILMFLVYLQTSFRRVRESVKHFAVFPVTTVLFMYTIIRAVTLTTVRGGITWRGTFYPLETLKNKK</sequence>
<dbReference type="GO" id="GO:0016757">
    <property type="term" value="F:glycosyltransferase activity"/>
    <property type="evidence" value="ECO:0007669"/>
    <property type="project" value="UniProtKB-KW"/>
</dbReference>
<dbReference type="OrthoDB" id="9800276at2"/>
<dbReference type="GO" id="GO:0005886">
    <property type="term" value="C:plasma membrane"/>
    <property type="evidence" value="ECO:0007669"/>
    <property type="project" value="UniProtKB-SubCell"/>
</dbReference>
<organism evidence="13 14">
    <name type="scientific">Salipaludibacillus aurantiacus</name>
    <dbReference type="NCBI Taxonomy" id="1601833"/>
    <lineage>
        <taxon>Bacteria</taxon>
        <taxon>Bacillati</taxon>
        <taxon>Bacillota</taxon>
        <taxon>Bacilli</taxon>
        <taxon>Bacillales</taxon>
        <taxon>Bacillaceae</taxon>
    </lineage>
</organism>
<dbReference type="SUPFAM" id="SSF53448">
    <property type="entry name" value="Nucleotide-diphospho-sugar transferases"/>
    <property type="match status" value="1"/>
</dbReference>
<evidence type="ECO:0000256" key="11">
    <source>
        <dbReference type="SAM" id="Phobius"/>
    </source>
</evidence>
<reference evidence="14" key="1">
    <citation type="submission" date="2016-10" db="EMBL/GenBank/DDBJ databases">
        <authorList>
            <person name="Varghese N."/>
            <person name="Submissions S."/>
        </authorList>
    </citation>
    <scope>NUCLEOTIDE SEQUENCE [LARGE SCALE GENOMIC DNA]</scope>
    <source>
        <strain evidence="14">S9</strain>
    </source>
</reference>
<dbReference type="Pfam" id="PF00535">
    <property type="entry name" value="Glycos_transf_2"/>
    <property type="match status" value="1"/>
</dbReference>
<evidence type="ECO:0000256" key="8">
    <source>
        <dbReference type="ARBA" id="ARBA00037904"/>
    </source>
</evidence>
<gene>
    <name evidence="13" type="ORF">SAMN05518684_10462</name>
</gene>
<accession>A0A1H9S745</accession>
<evidence type="ECO:0000256" key="10">
    <source>
        <dbReference type="ARBA" id="ARBA00040345"/>
    </source>
</evidence>
<feature type="domain" description="Glycosyltransferase 2-like" evidence="12">
    <location>
        <begin position="46"/>
        <end position="218"/>
    </location>
</feature>
<dbReference type="Proteomes" id="UP000198571">
    <property type="component" value="Unassembled WGS sequence"/>
</dbReference>
<feature type="transmembrane region" description="Helical" evidence="11">
    <location>
        <begin position="339"/>
        <end position="358"/>
    </location>
</feature>
<dbReference type="InterPro" id="IPR029044">
    <property type="entry name" value="Nucleotide-diphossugar_trans"/>
</dbReference>
<evidence type="ECO:0000256" key="1">
    <source>
        <dbReference type="ARBA" id="ARBA00004236"/>
    </source>
</evidence>
<dbReference type="EMBL" id="FOGT01000004">
    <property type="protein sequence ID" value="SER80771.1"/>
    <property type="molecule type" value="Genomic_DNA"/>
</dbReference>
<dbReference type="InterPro" id="IPR001173">
    <property type="entry name" value="Glyco_trans_2-like"/>
</dbReference>
<protein>
    <recommendedName>
        <fullName evidence="10">4,4'-diaponeurosporenoate glycosyltransferase</fullName>
    </recommendedName>
</protein>